<evidence type="ECO:0008006" key="5">
    <source>
        <dbReference type="Google" id="ProtNLM"/>
    </source>
</evidence>
<dbReference type="GO" id="GO:0005737">
    <property type="term" value="C:cytoplasm"/>
    <property type="evidence" value="ECO:0007669"/>
    <property type="project" value="TreeGrafter"/>
</dbReference>
<dbReference type="AlphaFoldDB" id="A0A8J2K7V3"/>
<dbReference type="PANTHER" id="PTHR48051">
    <property type="match status" value="1"/>
</dbReference>
<dbReference type="PROSITE" id="PS51450">
    <property type="entry name" value="LRR"/>
    <property type="match status" value="1"/>
</dbReference>
<proteinExistence type="predicted"/>
<evidence type="ECO:0000256" key="1">
    <source>
        <dbReference type="ARBA" id="ARBA00022614"/>
    </source>
</evidence>
<gene>
    <name evidence="3" type="ORF">AFUS01_LOCUS18644</name>
</gene>
<comment type="caution">
    <text evidence="3">The sequence shown here is derived from an EMBL/GenBank/DDBJ whole genome shotgun (WGS) entry which is preliminary data.</text>
</comment>
<dbReference type="PANTHER" id="PTHR48051:SF1">
    <property type="entry name" value="RAS SUPPRESSOR PROTEIN 1"/>
    <property type="match status" value="1"/>
</dbReference>
<evidence type="ECO:0000256" key="2">
    <source>
        <dbReference type="ARBA" id="ARBA00022737"/>
    </source>
</evidence>
<organism evidence="3 4">
    <name type="scientific">Allacma fusca</name>
    <dbReference type="NCBI Taxonomy" id="39272"/>
    <lineage>
        <taxon>Eukaryota</taxon>
        <taxon>Metazoa</taxon>
        <taxon>Ecdysozoa</taxon>
        <taxon>Arthropoda</taxon>
        <taxon>Hexapoda</taxon>
        <taxon>Collembola</taxon>
        <taxon>Symphypleona</taxon>
        <taxon>Sminthuridae</taxon>
        <taxon>Allacma</taxon>
    </lineage>
</organism>
<dbReference type="Pfam" id="PF13855">
    <property type="entry name" value="LRR_8"/>
    <property type="match status" value="1"/>
</dbReference>
<accession>A0A8J2K7V3</accession>
<evidence type="ECO:0000313" key="4">
    <source>
        <dbReference type="Proteomes" id="UP000708208"/>
    </source>
</evidence>
<evidence type="ECO:0000313" key="3">
    <source>
        <dbReference type="EMBL" id="CAG7729961.1"/>
    </source>
</evidence>
<reference evidence="3" key="1">
    <citation type="submission" date="2021-06" db="EMBL/GenBank/DDBJ databases">
        <authorList>
            <person name="Hodson N. C."/>
            <person name="Mongue J. A."/>
            <person name="Jaron S. K."/>
        </authorList>
    </citation>
    <scope>NUCLEOTIDE SEQUENCE</scope>
</reference>
<dbReference type="InterPro" id="IPR001611">
    <property type="entry name" value="Leu-rich_rpt"/>
</dbReference>
<dbReference type="InterPro" id="IPR050216">
    <property type="entry name" value="LRR_domain-containing"/>
</dbReference>
<dbReference type="EMBL" id="CAJVCH010187130">
    <property type="protein sequence ID" value="CAG7729961.1"/>
    <property type="molecule type" value="Genomic_DNA"/>
</dbReference>
<dbReference type="Proteomes" id="UP000708208">
    <property type="component" value="Unassembled WGS sequence"/>
</dbReference>
<sequence length="183" mass="20609">MASGVTRVIERCDAAIETEVLDLSECQLIQIPDAVFHLMRNTTVKICNISFNVITKIPPKLGSKFSTLTELIIANNKISKLPEELSELQELVKLDISFNTFVSVPRVIYSLQKLKEINAEKNYIIDVDSVNLAEINKSLTLVNLKQNPLSPASHESLSSITSITILLTPREIEDWEKWSEELK</sequence>
<keyword evidence="4" id="KW-1185">Reference proteome</keyword>
<dbReference type="OrthoDB" id="1060944at2759"/>
<keyword evidence="2" id="KW-0677">Repeat</keyword>
<keyword evidence="1" id="KW-0433">Leucine-rich repeat</keyword>
<protein>
    <recommendedName>
        <fullName evidence="5">Leucine-rich repeat-containing protein 20</fullName>
    </recommendedName>
</protein>
<name>A0A8J2K7V3_9HEXA</name>